<evidence type="ECO:0000313" key="3">
    <source>
        <dbReference type="Proteomes" id="UP000681720"/>
    </source>
</evidence>
<feature type="non-terminal residue" evidence="2">
    <location>
        <position position="1"/>
    </location>
</feature>
<name>A0A8S2Z8G4_9BILA</name>
<sequence length="52" mass="6048">MQLSQQMLDTTERQSKKLKIAYQKYVESINQQSTSSESNTNEVDSENEFDSE</sequence>
<dbReference type="AlphaFoldDB" id="A0A8S2Z8G4"/>
<gene>
    <name evidence="2" type="ORF">GIL414_LOCUS39162</name>
</gene>
<organism evidence="2 3">
    <name type="scientific">Rotaria magnacalcarata</name>
    <dbReference type="NCBI Taxonomy" id="392030"/>
    <lineage>
        <taxon>Eukaryota</taxon>
        <taxon>Metazoa</taxon>
        <taxon>Spiralia</taxon>
        <taxon>Gnathifera</taxon>
        <taxon>Rotifera</taxon>
        <taxon>Eurotatoria</taxon>
        <taxon>Bdelloidea</taxon>
        <taxon>Philodinida</taxon>
        <taxon>Philodinidae</taxon>
        <taxon>Rotaria</taxon>
    </lineage>
</organism>
<proteinExistence type="predicted"/>
<feature type="compositionally biased region" description="Low complexity" evidence="1">
    <location>
        <begin position="28"/>
        <end position="42"/>
    </location>
</feature>
<evidence type="ECO:0000256" key="1">
    <source>
        <dbReference type="SAM" id="MobiDB-lite"/>
    </source>
</evidence>
<feature type="compositionally biased region" description="Acidic residues" evidence="1">
    <location>
        <begin position="43"/>
        <end position="52"/>
    </location>
</feature>
<protein>
    <submittedName>
        <fullName evidence="2">Uncharacterized protein</fullName>
    </submittedName>
</protein>
<reference evidence="2" key="1">
    <citation type="submission" date="2021-02" db="EMBL/GenBank/DDBJ databases">
        <authorList>
            <person name="Nowell W R."/>
        </authorList>
    </citation>
    <scope>NUCLEOTIDE SEQUENCE</scope>
</reference>
<comment type="caution">
    <text evidence="2">The sequence shown here is derived from an EMBL/GenBank/DDBJ whole genome shotgun (WGS) entry which is preliminary data.</text>
</comment>
<accession>A0A8S2Z8G4</accession>
<dbReference type="Proteomes" id="UP000681720">
    <property type="component" value="Unassembled WGS sequence"/>
</dbReference>
<evidence type="ECO:0000313" key="2">
    <source>
        <dbReference type="EMBL" id="CAF4606595.1"/>
    </source>
</evidence>
<dbReference type="EMBL" id="CAJOBJ010105344">
    <property type="protein sequence ID" value="CAF4606595.1"/>
    <property type="molecule type" value="Genomic_DNA"/>
</dbReference>
<feature type="region of interest" description="Disordered" evidence="1">
    <location>
        <begin position="28"/>
        <end position="52"/>
    </location>
</feature>